<sequence length="111" mass="12919">MYNKTKHRERKHFCMHCLQCFSAEEVLSKHKTNCMGINGEQAIRMPQKGNNILQFQNYHKQMSAPFFIYPDIEAITEKVQGCQPWPSGAKSYTDKYQKHTGCSYGYKVVCC</sequence>
<comment type="caution">
    <text evidence="1">The sequence shown here is derived from an EMBL/GenBank/DDBJ whole genome shotgun (WGS) entry which is preliminary data.</text>
</comment>
<dbReference type="PANTHER" id="PTHR31511:SF12">
    <property type="entry name" value="RHO TERMINATION FACTOR N-TERMINAL DOMAIN-CONTAINING PROTEIN"/>
    <property type="match status" value="1"/>
</dbReference>
<reference evidence="1 2" key="1">
    <citation type="submission" date="2022-05" db="EMBL/GenBank/DDBJ databases">
        <authorList>
            <consortium name="Genoscope - CEA"/>
            <person name="William W."/>
        </authorList>
    </citation>
    <scope>NUCLEOTIDE SEQUENCE [LARGE SCALE GENOMIC DNA]</scope>
</reference>
<protein>
    <recommendedName>
        <fullName evidence="3">C2H2-type domain-containing protein</fullName>
    </recommendedName>
</protein>
<dbReference type="EMBL" id="CALNXK010000105">
    <property type="protein sequence ID" value="CAH3156710.1"/>
    <property type="molecule type" value="Genomic_DNA"/>
</dbReference>
<proteinExistence type="predicted"/>
<dbReference type="Proteomes" id="UP001159405">
    <property type="component" value="Unassembled WGS sequence"/>
</dbReference>
<evidence type="ECO:0008006" key="3">
    <source>
        <dbReference type="Google" id="ProtNLM"/>
    </source>
</evidence>
<evidence type="ECO:0000313" key="2">
    <source>
        <dbReference type="Proteomes" id="UP001159405"/>
    </source>
</evidence>
<name>A0ABN8Q469_9CNID</name>
<keyword evidence="2" id="KW-1185">Reference proteome</keyword>
<dbReference type="PANTHER" id="PTHR31511">
    <property type="entry name" value="PROTEIN CBG23764"/>
    <property type="match status" value="1"/>
</dbReference>
<evidence type="ECO:0000313" key="1">
    <source>
        <dbReference type="EMBL" id="CAH3156710.1"/>
    </source>
</evidence>
<accession>A0ABN8Q469</accession>
<gene>
    <name evidence="1" type="ORF">PLOB_00001953</name>
</gene>
<organism evidence="1 2">
    <name type="scientific">Porites lobata</name>
    <dbReference type="NCBI Taxonomy" id="104759"/>
    <lineage>
        <taxon>Eukaryota</taxon>
        <taxon>Metazoa</taxon>
        <taxon>Cnidaria</taxon>
        <taxon>Anthozoa</taxon>
        <taxon>Hexacorallia</taxon>
        <taxon>Scleractinia</taxon>
        <taxon>Fungiina</taxon>
        <taxon>Poritidae</taxon>
        <taxon>Porites</taxon>
    </lineage>
</organism>